<dbReference type="GO" id="GO:0043657">
    <property type="term" value="C:host cell"/>
    <property type="evidence" value="ECO:0007669"/>
    <property type="project" value="UniProtKB-SubCell"/>
</dbReference>
<dbReference type="HOGENOM" id="CLU_1518759_0_0_1"/>
<evidence type="ECO:0000313" key="5">
    <source>
        <dbReference type="EMBL" id="KIM25199.1"/>
    </source>
</evidence>
<keyword evidence="6" id="KW-1185">Reference proteome</keyword>
<evidence type="ECO:0000259" key="4">
    <source>
        <dbReference type="Pfam" id="PF20147"/>
    </source>
</evidence>
<dbReference type="OrthoDB" id="2427869at2759"/>
<sequence length="177" mass="19819">MADPILYTIYCILPHDTDPFPIEIAQNGTVIELTVAINDLMQLVPKKDAEEILLHHADIPDDDDLEERVNQLLNTRPMPKTLRQSYAMSDIFPNAPRKRTVHIVVRVPELRQSPGLAPTTLLICDSIGKSLKRHGRQSGQSIKSITLLRYVLETAHHGQGKPILANGRLATERRGLP</sequence>
<keyword evidence="3" id="KW-0964">Secreted</keyword>
<evidence type="ECO:0000256" key="2">
    <source>
        <dbReference type="ARBA" id="ARBA00004613"/>
    </source>
</evidence>
<dbReference type="GO" id="GO:0005576">
    <property type="term" value="C:extracellular region"/>
    <property type="evidence" value="ECO:0007669"/>
    <property type="project" value="UniProtKB-SubCell"/>
</dbReference>
<dbReference type="Proteomes" id="UP000054097">
    <property type="component" value="Unassembled WGS sequence"/>
</dbReference>
<evidence type="ECO:0000313" key="6">
    <source>
        <dbReference type="Proteomes" id="UP000054097"/>
    </source>
</evidence>
<proteinExistence type="predicted"/>
<reference evidence="6" key="2">
    <citation type="submission" date="2015-01" db="EMBL/GenBank/DDBJ databases">
        <title>Evolutionary Origins and Diversification of the Mycorrhizal Mutualists.</title>
        <authorList>
            <consortium name="DOE Joint Genome Institute"/>
            <consortium name="Mycorrhizal Genomics Consortium"/>
            <person name="Kohler A."/>
            <person name="Kuo A."/>
            <person name="Nagy L.G."/>
            <person name="Floudas D."/>
            <person name="Copeland A."/>
            <person name="Barry K.W."/>
            <person name="Cichocki N."/>
            <person name="Veneault-Fourrey C."/>
            <person name="LaButti K."/>
            <person name="Lindquist E.A."/>
            <person name="Lipzen A."/>
            <person name="Lundell T."/>
            <person name="Morin E."/>
            <person name="Murat C."/>
            <person name="Riley R."/>
            <person name="Ohm R."/>
            <person name="Sun H."/>
            <person name="Tunlid A."/>
            <person name="Henrissat B."/>
            <person name="Grigoriev I.V."/>
            <person name="Hibbett D.S."/>
            <person name="Martin F."/>
        </authorList>
    </citation>
    <scope>NUCLEOTIDE SEQUENCE [LARGE SCALE GENOMIC DNA]</scope>
    <source>
        <strain evidence="6">MAFF 305830</strain>
    </source>
</reference>
<protein>
    <recommendedName>
        <fullName evidence="4">Crinkler effector protein N-terminal domain-containing protein</fullName>
    </recommendedName>
</protein>
<accession>A0A0C3AZ11</accession>
<reference evidence="5 6" key="1">
    <citation type="submission" date="2014-04" db="EMBL/GenBank/DDBJ databases">
        <authorList>
            <consortium name="DOE Joint Genome Institute"/>
            <person name="Kuo A."/>
            <person name="Zuccaro A."/>
            <person name="Kohler A."/>
            <person name="Nagy L.G."/>
            <person name="Floudas D."/>
            <person name="Copeland A."/>
            <person name="Barry K.W."/>
            <person name="Cichocki N."/>
            <person name="Veneault-Fourrey C."/>
            <person name="LaButti K."/>
            <person name="Lindquist E.A."/>
            <person name="Lipzen A."/>
            <person name="Lundell T."/>
            <person name="Morin E."/>
            <person name="Murat C."/>
            <person name="Sun H."/>
            <person name="Tunlid A."/>
            <person name="Henrissat B."/>
            <person name="Grigoriev I.V."/>
            <person name="Hibbett D.S."/>
            <person name="Martin F."/>
            <person name="Nordberg H.P."/>
            <person name="Cantor M.N."/>
            <person name="Hua S.X."/>
        </authorList>
    </citation>
    <scope>NUCLEOTIDE SEQUENCE [LARGE SCALE GENOMIC DNA]</scope>
    <source>
        <strain evidence="5 6">MAFF 305830</strain>
    </source>
</reference>
<feature type="domain" description="Crinkler effector protein N-terminal" evidence="4">
    <location>
        <begin position="8"/>
        <end position="106"/>
    </location>
</feature>
<dbReference type="InterPro" id="IPR045379">
    <property type="entry name" value="Crinkler_N"/>
</dbReference>
<organism evidence="5 6">
    <name type="scientific">Serendipita vermifera MAFF 305830</name>
    <dbReference type="NCBI Taxonomy" id="933852"/>
    <lineage>
        <taxon>Eukaryota</taxon>
        <taxon>Fungi</taxon>
        <taxon>Dikarya</taxon>
        <taxon>Basidiomycota</taxon>
        <taxon>Agaricomycotina</taxon>
        <taxon>Agaricomycetes</taxon>
        <taxon>Sebacinales</taxon>
        <taxon>Serendipitaceae</taxon>
        <taxon>Serendipita</taxon>
    </lineage>
</organism>
<evidence type="ECO:0000256" key="3">
    <source>
        <dbReference type="ARBA" id="ARBA00022525"/>
    </source>
</evidence>
<comment type="subcellular location">
    <subcellularLocation>
        <location evidence="1">Host cell</location>
    </subcellularLocation>
    <subcellularLocation>
        <location evidence="2">Secreted</location>
    </subcellularLocation>
</comment>
<dbReference type="AlphaFoldDB" id="A0A0C3AZ11"/>
<dbReference type="Pfam" id="PF20147">
    <property type="entry name" value="Crinkler"/>
    <property type="match status" value="1"/>
</dbReference>
<name>A0A0C3AZ11_SERVB</name>
<dbReference type="EMBL" id="KN824316">
    <property type="protein sequence ID" value="KIM25199.1"/>
    <property type="molecule type" value="Genomic_DNA"/>
</dbReference>
<evidence type="ECO:0000256" key="1">
    <source>
        <dbReference type="ARBA" id="ARBA00004340"/>
    </source>
</evidence>
<gene>
    <name evidence="5" type="ORF">M408DRAFT_221530</name>
</gene>